<protein>
    <submittedName>
        <fullName evidence="1">Uncharacterized protein</fullName>
    </submittedName>
</protein>
<dbReference type="EMBL" id="QNUK01000191">
    <property type="protein sequence ID" value="KAF5898701.1"/>
    <property type="molecule type" value="Genomic_DNA"/>
</dbReference>
<comment type="caution">
    <text evidence="1">The sequence shown here is derived from an EMBL/GenBank/DDBJ whole genome shotgun (WGS) entry which is preliminary data.</text>
</comment>
<feature type="non-terminal residue" evidence="1">
    <location>
        <position position="1"/>
    </location>
</feature>
<reference evidence="1" key="1">
    <citation type="submission" date="2020-07" db="EMBL/GenBank/DDBJ databases">
        <title>Clarias magur genome sequencing, assembly and annotation.</title>
        <authorList>
            <person name="Kushwaha B."/>
            <person name="Kumar R."/>
            <person name="Das P."/>
            <person name="Joshi C.G."/>
            <person name="Kumar D."/>
            <person name="Nagpure N.S."/>
            <person name="Pandey M."/>
            <person name="Agarwal S."/>
            <person name="Srivastava S."/>
            <person name="Singh M."/>
            <person name="Sahoo L."/>
            <person name="Jayasankar P."/>
            <person name="Meher P.K."/>
            <person name="Koringa P.G."/>
            <person name="Iquebal M.A."/>
            <person name="Das S.P."/>
            <person name="Bit A."/>
            <person name="Patnaik S."/>
            <person name="Patel N."/>
            <person name="Shah T.M."/>
            <person name="Hinsu A."/>
            <person name="Jena J.K."/>
        </authorList>
    </citation>
    <scope>NUCLEOTIDE SEQUENCE</scope>
    <source>
        <strain evidence="1">CIFAMagur01</strain>
        <tissue evidence="1">Testis</tissue>
    </source>
</reference>
<organism evidence="1 2">
    <name type="scientific">Clarias magur</name>
    <name type="common">Asian catfish</name>
    <name type="synonym">Macropteronotus magur</name>
    <dbReference type="NCBI Taxonomy" id="1594786"/>
    <lineage>
        <taxon>Eukaryota</taxon>
        <taxon>Metazoa</taxon>
        <taxon>Chordata</taxon>
        <taxon>Craniata</taxon>
        <taxon>Vertebrata</taxon>
        <taxon>Euteleostomi</taxon>
        <taxon>Actinopterygii</taxon>
        <taxon>Neopterygii</taxon>
        <taxon>Teleostei</taxon>
        <taxon>Ostariophysi</taxon>
        <taxon>Siluriformes</taxon>
        <taxon>Clariidae</taxon>
        <taxon>Clarias</taxon>
    </lineage>
</organism>
<feature type="non-terminal residue" evidence="1">
    <location>
        <position position="65"/>
    </location>
</feature>
<proteinExistence type="predicted"/>
<evidence type="ECO:0000313" key="2">
    <source>
        <dbReference type="Proteomes" id="UP000727407"/>
    </source>
</evidence>
<sequence>WLTAFCCKAQDLGICGMAVVCFLPRRLVILGDMDGIHICSMQTLYWCLTRLSTLSSSVLPLYPVS</sequence>
<evidence type="ECO:0000313" key="1">
    <source>
        <dbReference type="EMBL" id="KAF5898701.1"/>
    </source>
</evidence>
<dbReference type="AlphaFoldDB" id="A0A8J4U4N9"/>
<name>A0A8J4U4N9_CLAMG</name>
<dbReference type="Proteomes" id="UP000727407">
    <property type="component" value="Unassembled WGS sequence"/>
</dbReference>
<keyword evidence="2" id="KW-1185">Reference proteome</keyword>
<gene>
    <name evidence="1" type="ORF">DAT39_011603</name>
</gene>
<accession>A0A8J4U4N9</accession>